<dbReference type="SUPFAM" id="SSF53187">
    <property type="entry name" value="Zn-dependent exopeptidases"/>
    <property type="match status" value="1"/>
</dbReference>
<dbReference type="CDD" id="cd02696">
    <property type="entry name" value="MurNAc-LAA"/>
    <property type="match status" value="1"/>
</dbReference>
<evidence type="ECO:0000313" key="4">
    <source>
        <dbReference type="EMBL" id="MDQ0344913.1"/>
    </source>
</evidence>
<proteinExistence type="predicted"/>
<keyword evidence="5" id="KW-1185">Reference proteome</keyword>
<dbReference type="InterPro" id="IPR050695">
    <property type="entry name" value="N-acetylmuramoyl_amidase_3"/>
</dbReference>
<evidence type="ECO:0000313" key="5">
    <source>
        <dbReference type="Proteomes" id="UP001232343"/>
    </source>
</evidence>
<feature type="compositionally biased region" description="Low complexity" evidence="2">
    <location>
        <begin position="189"/>
        <end position="200"/>
    </location>
</feature>
<name>A0ABU0D920_9BACI</name>
<sequence>MVKIFIDPGHGGSDFGATGYGLREKDLTLSISKRLVNILLNEYDDVQVKLSRTGNQTVSLNERTNAANAWNADFLLSIHINASGGSGFESYIYIGSFPSRSATNQKRNIIHDEVIKTTGFIDRGKKEADFHMVRESHMQSILTENGFIDNAHDANLLRQSSFLDKIARGHANGLEKALKLKRKSAEQVSVASSPSDGSSSNREMGDQRYQVNKAVAGYYTAADAKTGENKKSTVKKGDYYVYKRYDGMINVTKQKGVPGSWINPNNNVTTALNTFRIRVTADELWYYNKPDWNAREGIAKKGEVFTVVDTLTVNGSKMYKLKSGKYITANPQYIEKL</sequence>
<dbReference type="PANTHER" id="PTHR30404:SF0">
    <property type="entry name" value="N-ACETYLMURAMOYL-L-ALANINE AMIDASE AMIC"/>
    <property type="match status" value="1"/>
</dbReference>
<organism evidence="4 5">
    <name type="scientific">Lederbergia wuyishanensis</name>
    <dbReference type="NCBI Taxonomy" id="1347903"/>
    <lineage>
        <taxon>Bacteria</taxon>
        <taxon>Bacillati</taxon>
        <taxon>Bacillota</taxon>
        <taxon>Bacilli</taxon>
        <taxon>Bacillales</taxon>
        <taxon>Bacillaceae</taxon>
        <taxon>Lederbergia</taxon>
    </lineage>
</organism>
<dbReference type="Pfam" id="PF19087">
    <property type="entry name" value="DUF5776"/>
    <property type="match status" value="1"/>
</dbReference>
<keyword evidence="1 4" id="KW-0378">Hydrolase</keyword>
<dbReference type="EC" id="3.5.1.28" evidence="4"/>
<reference evidence="4 5" key="1">
    <citation type="submission" date="2023-07" db="EMBL/GenBank/DDBJ databases">
        <title>Genomic Encyclopedia of Type Strains, Phase IV (KMG-IV): sequencing the most valuable type-strain genomes for metagenomic binning, comparative biology and taxonomic classification.</title>
        <authorList>
            <person name="Goeker M."/>
        </authorList>
    </citation>
    <scope>NUCLEOTIDE SEQUENCE [LARGE SCALE GENOMIC DNA]</scope>
    <source>
        <strain evidence="4 5">DSM 27848</strain>
    </source>
</reference>
<dbReference type="Proteomes" id="UP001232343">
    <property type="component" value="Unassembled WGS sequence"/>
</dbReference>
<feature type="region of interest" description="Disordered" evidence="2">
    <location>
        <begin position="185"/>
        <end position="205"/>
    </location>
</feature>
<feature type="domain" description="MurNAc-LAA" evidence="3">
    <location>
        <begin position="64"/>
        <end position="175"/>
    </location>
</feature>
<protein>
    <submittedName>
        <fullName evidence="4">N-acetylmuramoyl-L-alanine amidase</fullName>
        <ecNumber evidence="4">3.5.1.28</ecNumber>
    </submittedName>
</protein>
<dbReference type="Pfam" id="PF01520">
    <property type="entry name" value="Amidase_3"/>
    <property type="match status" value="1"/>
</dbReference>
<evidence type="ECO:0000256" key="2">
    <source>
        <dbReference type="SAM" id="MobiDB-lite"/>
    </source>
</evidence>
<evidence type="ECO:0000259" key="3">
    <source>
        <dbReference type="SMART" id="SM00646"/>
    </source>
</evidence>
<dbReference type="InterPro" id="IPR044081">
    <property type="entry name" value="DUF5776"/>
</dbReference>
<comment type="caution">
    <text evidence="4">The sequence shown here is derived from an EMBL/GenBank/DDBJ whole genome shotgun (WGS) entry which is preliminary data.</text>
</comment>
<dbReference type="InterPro" id="IPR002508">
    <property type="entry name" value="MurNAc-LAA_cat"/>
</dbReference>
<dbReference type="EMBL" id="JAUSUO010000012">
    <property type="protein sequence ID" value="MDQ0344913.1"/>
    <property type="molecule type" value="Genomic_DNA"/>
</dbReference>
<dbReference type="SMART" id="SM00646">
    <property type="entry name" value="Ami_3"/>
    <property type="match status" value="1"/>
</dbReference>
<evidence type="ECO:0000256" key="1">
    <source>
        <dbReference type="ARBA" id="ARBA00022801"/>
    </source>
</evidence>
<accession>A0ABU0D920</accession>
<dbReference type="GO" id="GO:0008745">
    <property type="term" value="F:N-acetylmuramoyl-L-alanine amidase activity"/>
    <property type="evidence" value="ECO:0007669"/>
    <property type="project" value="UniProtKB-EC"/>
</dbReference>
<dbReference type="PANTHER" id="PTHR30404">
    <property type="entry name" value="N-ACETYLMURAMOYL-L-ALANINE AMIDASE"/>
    <property type="match status" value="1"/>
</dbReference>
<dbReference type="Gene3D" id="3.40.630.40">
    <property type="entry name" value="Zn-dependent exopeptidases"/>
    <property type="match status" value="1"/>
</dbReference>
<gene>
    <name evidence="4" type="ORF">J2S14_003758</name>
</gene>